<proteinExistence type="predicted"/>
<dbReference type="EMBL" id="CACRXK020004890">
    <property type="protein sequence ID" value="CAB4004378.1"/>
    <property type="molecule type" value="Genomic_DNA"/>
</dbReference>
<dbReference type="AlphaFoldDB" id="A0A7D9IEX3"/>
<name>A0A7D9IEX3_PARCT</name>
<evidence type="ECO:0000313" key="1">
    <source>
        <dbReference type="EMBL" id="CAB4004378.1"/>
    </source>
</evidence>
<dbReference type="OrthoDB" id="9409434at2759"/>
<evidence type="ECO:0000313" key="2">
    <source>
        <dbReference type="Proteomes" id="UP001152795"/>
    </source>
</evidence>
<keyword evidence="2" id="KW-1185">Reference proteome</keyword>
<organism evidence="1 2">
    <name type="scientific">Paramuricea clavata</name>
    <name type="common">Red gorgonian</name>
    <name type="synonym">Violescent sea-whip</name>
    <dbReference type="NCBI Taxonomy" id="317549"/>
    <lineage>
        <taxon>Eukaryota</taxon>
        <taxon>Metazoa</taxon>
        <taxon>Cnidaria</taxon>
        <taxon>Anthozoa</taxon>
        <taxon>Octocorallia</taxon>
        <taxon>Malacalcyonacea</taxon>
        <taxon>Plexauridae</taxon>
        <taxon>Paramuricea</taxon>
    </lineage>
</organism>
<dbReference type="Proteomes" id="UP001152795">
    <property type="component" value="Unassembled WGS sequence"/>
</dbReference>
<gene>
    <name evidence="1" type="ORF">PACLA_8A080827</name>
</gene>
<accession>A0A7D9IEX3</accession>
<comment type="caution">
    <text evidence="1">The sequence shown here is derived from an EMBL/GenBank/DDBJ whole genome shotgun (WGS) entry which is preliminary data.</text>
</comment>
<reference evidence="1" key="1">
    <citation type="submission" date="2020-04" db="EMBL/GenBank/DDBJ databases">
        <authorList>
            <person name="Alioto T."/>
            <person name="Alioto T."/>
            <person name="Gomez Garrido J."/>
        </authorList>
    </citation>
    <scope>NUCLEOTIDE SEQUENCE</scope>
    <source>
        <strain evidence="1">A484AB</strain>
    </source>
</reference>
<sequence>MTTEIVPHSKAHGIDFLGTNDYYYIVRSDIGVYLKSSNFHGGSDIEIFDLHLSCQNGEHYLASVEGYFYIIKGDSYRRVRNMKADTDAQVFPLHPNCRGGDNYYSVNESFYIVFQDRGVYRTTTNMKEDHDGQEFPIHENCKNGLYYWGRDEYVYILEPVRNWGVEYRRATNLKDDSNGKLYSMHRSVVDFLPGGLAITQGSTFAKWEQIKSIANDSDVEVHWSKEISHLKGVKRSELSTIEHNWKIQPTVSGSAGNLAGAFARAQFALQLEYGGKKVNTKNESWEDVKEVKEKIEFKLDPHQQVWIWQYLVGLGKEDILFCRDIEATNTNEPPTDDPLPLAN</sequence>
<protein>
    <submittedName>
        <fullName evidence="1">Uncharacterized protein</fullName>
    </submittedName>
</protein>